<comment type="similarity">
    <text evidence="1">Belongs to the helicase family. RecQ subfamily.</text>
</comment>
<dbReference type="AlphaFoldDB" id="A0A3B0T274"/>
<keyword evidence="2" id="KW-0238">DNA-binding</keyword>
<dbReference type="InterPro" id="IPR027417">
    <property type="entry name" value="P-loop_NTPase"/>
</dbReference>
<dbReference type="GO" id="GO:0030894">
    <property type="term" value="C:replisome"/>
    <property type="evidence" value="ECO:0007669"/>
    <property type="project" value="TreeGrafter"/>
</dbReference>
<dbReference type="GO" id="GO:0003677">
    <property type="term" value="F:DNA binding"/>
    <property type="evidence" value="ECO:0007669"/>
    <property type="project" value="UniProtKB-KW"/>
</dbReference>
<keyword evidence="3" id="KW-0413">Isomerase</keyword>
<sequence length="484" mass="56140">YKLAKKLRQDGLDAKPYHGKMDAKEKTANQNVFIAGEVQIMVATSAFGMGVDKKDIGMVIHYEISDSLENYVQEAGRAGRDENINADCYVLFNPDDLNKHFILLNQTKLSVKEIQQIWRAIKQITKYRMTVSNSALEIARIAGWDDNVVEIETRVITAIAALEHAHYLKRGQNNPRIFANSILCKNAMQAIDKINASPRFNKEQKVKAIRIIKKLFSSKSKKHASDEKAESRVDYISDHLGIVKQEVIKIITLLREENILADTKDLTAFIKQNDKLNHSLLIVKTYARLENFLLPLFQEHEKLFNLKELNEQALQHKCDNITPYKIKTILNFWAIKNWIKYKSQNYSSNHIAIIYTQEKQTLAAKLQKRHELSEFIVQHLFSKVQQKSTDEILVEFSVHELKDCYEKHDSLFKLEVTVTDIEDALFYLSRIEAIKIEGGFLVIYNKLSIDRLEENNKVQYKKDDYQQLEEFYQSKMAQIHIVGE</sequence>
<dbReference type="GO" id="GO:0006281">
    <property type="term" value="P:DNA repair"/>
    <property type="evidence" value="ECO:0007669"/>
    <property type="project" value="TreeGrafter"/>
</dbReference>
<dbReference type="Pfam" id="PF00271">
    <property type="entry name" value="Helicase_C"/>
    <property type="match status" value="1"/>
</dbReference>
<evidence type="ECO:0000313" key="7">
    <source>
        <dbReference type="EMBL" id="VAW12445.1"/>
    </source>
</evidence>
<dbReference type="GO" id="GO:0005737">
    <property type="term" value="C:cytoplasm"/>
    <property type="evidence" value="ECO:0007669"/>
    <property type="project" value="TreeGrafter"/>
</dbReference>
<dbReference type="SUPFAM" id="SSF52540">
    <property type="entry name" value="P-loop containing nucleoside triphosphate hydrolases"/>
    <property type="match status" value="1"/>
</dbReference>
<evidence type="ECO:0000256" key="1">
    <source>
        <dbReference type="ARBA" id="ARBA00005446"/>
    </source>
</evidence>
<feature type="domain" description="Helicase C-terminal" evidence="6">
    <location>
        <begin position="1"/>
        <end position="125"/>
    </location>
</feature>
<dbReference type="EC" id="5.6.2.4" evidence="5"/>
<evidence type="ECO:0000256" key="2">
    <source>
        <dbReference type="ARBA" id="ARBA00023125"/>
    </source>
</evidence>
<evidence type="ECO:0000256" key="4">
    <source>
        <dbReference type="ARBA" id="ARBA00034617"/>
    </source>
</evidence>
<gene>
    <name evidence="7" type="ORF">MNBD_BACTEROID05-737</name>
</gene>
<reference evidence="7" key="1">
    <citation type="submission" date="2018-06" db="EMBL/GenBank/DDBJ databases">
        <authorList>
            <person name="Zhirakovskaya E."/>
        </authorList>
    </citation>
    <scope>NUCLEOTIDE SEQUENCE</scope>
</reference>
<dbReference type="Gene3D" id="3.40.50.300">
    <property type="entry name" value="P-loop containing nucleotide triphosphate hydrolases"/>
    <property type="match status" value="1"/>
</dbReference>
<dbReference type="GO" id="GO:0006310">
    <property type="term" value="P:DNA recombination"/>
    <property type="evidence" value="ECO:0007669"/>
    <property type="project" value="TreeGrafter"/>
</dbReference>
<dbReference type="GO" id="GO:0009378">
    <property type="term" value="F:four-way junction helicase activity"/>
    <property type="evidence" value="ECO:0007669"/>
    <property type="project" value="TreeGrafter"/>
</dbReference>
<dbReference type="PANTHER" id="PTHR13710">
    <property type="entry name" value="DNA HELICASE RECQ FAMILY MEMBER"/>
    <property type="match status" value="1"/>
</dbReference>
<feature type="non-terminal residue" evidence="7">
    <location>
        <position position="484"/>
    </location>
</feature>
<dbReference type="PANTHER" id="PTHR13710:SF105">
    <property type="entry name" value="ATP-DEPENDENT DNA HELICASE Q1"/>
    <property type="match status" value="1"/>
</dbReference>
<comment type="catalytic activity">
    <reaction evidence="4">
        <text>Couples ATP hydrolysis with the unwinding of duplex DNA by translocating in the 3'-5' direction.</text>
        <dbReference type="EC" id="5.6.2.4"/>
    </reaction>
</comment>
<evidence type="ECO:0000259" key="6">
    <source>
        <dbReference type="PROSITE" id="PS51194"/>
    </source>
</evidence>
<organism evidence="7">
    <name type="scientific">hydrothermal vent metagenome</name>
    <dbReference type="NCBI Taxonomy" id="652676"/>
    <lineage>
        <taxon>unclassified sequences</taxon>
        <taxon>metagenomes</taxon>
        <taxon>ecological metagenomes</taxon>
    </lineage>
</organism>
<keyword evidence="7" id="KW-0067">ATP-binding</keyword>
<dbReference type="SMART" id="SM00490">
    <property type="entry name" value="HELICc"/>
    <property type="match status" value="1"/>
</dbReference>
<keyword evidence="7" id="KW-0547">Nucleotide-binding</keyword>
<dbReference type="EMBL" id="UOEN01000101">
    <property type="protein sequence ID" value="VAW12445.1"/>
    <property type="molecule type" value="Genomic_DNA"/>
</dbReference>
<keyword evidence="7" id="KW-0347">Helicase</keyword>
<dbReference type="GO" id="GO:0043590">
    <property type="term" value="C:bacterial nucleoid"/>
    <property type="evidence" value="ECO:0007669"/>
    <property type="project" value="TreeGrafter"/>
</dbReference>
<feature type="non-terminal residue" evidence="7">
    <location>
        <position position="1"/>
    </location>
</feature>
<proteinExistence type="inferred from homology"/>
<evidence type="ECO:0000256" key="3">
    <source>
        <dbReference type="ARBA" id="ARBA00023235"/>
    </source>
</evidence>
<keyword evidence="7" id="KW-0378">Hydrolase</keyword>
<accession>A0A3B0T274</accession>
<dbReference type="InterPro" id="IPR001650">
    <property type="entry name" value="Helicase_C-like"/>
</dbReference>
<dbReference type="PROSITE" id="PS51194">
    <property type="entry name" value="HELICASE_CTER"/>
    <property type="match status" value="1"/>
</dbReference>
<dbReference type="GO" id="GO:0043138">
    <property type="term" value="F:3'-5' DNA helicase activity"/>
    <property type="evidence" value="ECO:0007669"/>
    <property type="project" value="UniProtKB-EC"/>
</dbReference>
<name>A0A3B0T274_9ZZZZ</name>
<evidence type="ECO:0000256" key="5">
    <source>
        <dbReference type="ARBA" id="ARBA00034808"/>
    </source>
</evidence>
<protein>
    <recommendedName>
        <fullName evidence="5">DNA 3'-5' helicase</fullName>
        <ecNumber evidence="5">5.6.2.4</ecNumber>
    </recommendedName>
</protein>